<dbReference type="Gene3D" id="3.30.1330.60">
    <property type="entry name" value="OmpA-like domain"/>
    <property type="match status" value="1"/>
</dbReference>
<comment type="subcellular location">
    <subcellularLocation>
        <location evidence="1">Cell outer membrane</location>
    </subcellularLocation>
</comment>
<organism evidence="8 9">
    <name type="scientific">Paludibacter propionicigenes (strain DSM 17365 / JCM 13257 / WB4)</name>
    <dbReference type="NCBI Taxonomy" id="694427"/>
    <lineage>
        <taxon>Bacteria</taxon>
        <taxon>Pseudomonadati</taxon>
        <taxon>Bacteroidota</taxon>
        <taxon>Bacteroidia</taxon>
        <taxon>Bacteroidales</taxon>
        <taxon>Paludibacteraceae</taxon>
        <taxon>Paludibacter</taxon>
    </lineage>
</organism>
<dbReference type="CDD" id="cd07185">
    <property type="entry name" value="OmpA_C-like"/>
    <property type="match status" value="1"/>
</dbReference>
<evidence type="ECO:0000259" key="7">
    <source>
        <dbReference type="PROSITE" id="PS51123"/>
    </source>
</evidence>
<evidence type="ECO:0000313" key="9">
    <source>
        <dbReference type="Proteomes" id="UP000008718"/>
    </source>
</evidence>
<dbReference type="InterPro" id="IPR036737">
    <property type="entry name" value="OmpA-like_sf"/>
</dbReference>
<feature type="compositionally biased region" description="Polar residues" evidence="5">
    <location>
        <begin position="358"/>
        <end position="378"/>
    </location>
</feature>
<dbReference type="InterPro" id="IPR006665">
    <property type="entry name" value="OmpA-like"/>
</dbReference>
<keyword evidence="9" id="KW-1185">Reference proteome</keyword>
<name>E4T0M6_PALPW</name>
<feature type="signal peptide" evidence="6">
    <location>
        <begin position="1"/>
        <end position="19"/>
    </location>
</feature>
<dbReference type="RefSeq" id="WP_013446459.1">
    <property type="nucleotide sequence ID" value="NC_014734.1"/>
</dbReference>
<proteinExistence type="predicted"/>
<dbReference type="Proteomes" id="UP000008718">
    <property type="component" value="Chromosome"/>
</dbReference>
<dbReference type="PANTHER" id="PTHR30329">
    <property type="entry name" value="STATOR ELEMENT OF FLAGELLAR MOTOR COMPLEX"/>
    <property type="match status" value="1"/>
</dbReference>
<evidence type="ECO:0000256" key="2">
    <source>
        <dbReference type="ARBA" id="ARBA00023136"/>
    </source>
</evidence>
<evidence type="ECO:0000256" key="6">
    <source>
        <dbReference type="SAM" id="SignalP"/>
    </source>
</evidence>
<dbReference type="InterPro" id="IPR050330">
    <property type="entry name" value="Bact_OuterMem_StrucFunc"/>
</dbReference>
<dbReference type="eggNOG" id="COG2885">
    <property type="taxonomic scope" value="Bacteria"/>
</dbReference>
<protein>
    <submittedName>
        <fullName evidence="8">OmpA/MotB domain protein</fullName>
    </submittedName>
</protein>
<dbReference type="EMBL" id="CP002345">
    <property type="protein sequence ID" value="ADQ81090.1"/>
    <property type="molecule type" value="Genomic_DNA"/>
</dbReference>
<keyword evidence="6" id="KW-0732">Signal</keyword>
<feature type="region of interest" description="Disordered" evidence="5">
    <location>
        <begin position="357"/>
        <end position="378"/>
    </location>
</feature>
<keyword evidence="2 4" id="KW-0472">Membrane</keyword>
<dbReference type="PANTHER" id="PTHR30329:SF21">
    <property type="entry name" value="LIPOPROTEIN YIAD-RELATED"/>
    <property type="match status" value="1"/>
</dbReference>
<dbReference type="PROSITE" id="PS51123">
    <property type="entry name" value="OMPA_2"/>
    <property type="match status" value="1"/>
</dbReference>
<accession>E4T0M6</accession>
<reference key="1">
    <citation type="submission" date="2010-11" db="EMBL/GenBank/DDBJ databases">
        <title>The complete genome of Paludibacter propionicigenes DSM 17365.</title>
        <authorList>
            <consortium name="US DOE Joint Genome Institute (JGI-PGF)"/>
            <person name="Lucas S."/>
            <person name="Copeland A."/>
            <person name="Lapidus A."/>
            <person name="Bruce D."/>
            <person name="Goodwin L."/>
            <person name="Pitluck S."/>
            <person name="Kyrpides N."/>
            <person name="Mavromatis K."/>
            <person name="Ivanova N."/>
            <person name="Munk A.C."/>
            <person name="Brettin T."/>
            <person name="Detter J.C."/>
            <person name="Han C."/>
            <person name="Tapia R."/>
            <person name="Land M."/>
            <person name="Hauser L."/>
            <person name="Markowitz V."/>
            <person name="Cheng J.-F."/>
            <person name="Hugenholtz P."/>
            <person name="Woyke T."/>
            <person name="Wu D."/>
            <person name="Gronow S."/>
            <person name="Wellnitz S."/>
            <person name="Brambilla E."/>
            <person name="Klenk H.-P."/>
            <person name="Eisen J.A."/>
        </authorList>
    </citation>
    <scope>NUCLEOTIDE SEQUENCE</scope>
    <source>
        <strain>WB4</strain>
    </source>
</reference>
<evidence type="ECO:0000256" key="1">
    <source>
        <dbReference type="ARBA" id="ARBA00004442"/>
    </source>
</evidence>
<dbReference type="HOGENOM" id="CLU_456230_0_0_10"/>
<dbReference type="GO" id="GO:0009279">
    <property type="term" value="C:cell outer membrane"/>
    <property type="evidence" value="ECO:0007669"/>
    <property type="project" value="UniProtKB-SubCell"/>
</dbReference>
<feature type="domain" description="OmpA-like" evidence="7">
    <location>
        <begin position="482"/>
        <end position="598"/>
    </location>
</feature>
<sequence>MKKQIVIALSLLLAGFIHAQKNDNYFHLSIGAGRQSFDYKLLDGTSDAQLGYTINVAYSHFLTKNWGLQIGLGAQSFSTLSTLNYQASIPNITDVVGDVYEFRDNYKDWKEKQQALFLDIPLLAQYRHYINSKTGIMLSAGAKISIPMQASYKTVGGEMVTTGYYSKWNAVLHDLPQYGFTTYTNNYKDNLSLKTAYLAISDFGCLYKLSEKLELYAGGYINYGLNNIIATGTKSVYEPDGMYNGFFGSDRLKKVAPIAFGVKVGMYWKVIRNPKSVKEVPEIQSIVPVQANLKKKPQAKIVEIADKNVGTVESNKLKVRDSVSKSIDTSALPPNSIAVSSVIKTPEQQIAIPENDFNKNNQSLSTISPNIKSDTVSNKLQSGSKSIVENYNSPKVISNTSTASSGQSEKVSTVDSVNKTASRLPVDISIANVSSSTQGNKVVENSVNVDSDGDGTPDNLDMCPNLAGVASNRGCPEISRRIILLFIKALTGIKFDSGKDKLKKRSYTILNEIAKELIKNPAYFIEVHGHTDSKGNSRANKLLSELRASAVRNYLIRRGVDGNRIKSVGYGDKMPVATNKTVKGRTLNRRVEFNVTFE</sequence>
<evidence type="ECO:0000256" key="5">
    <source>
        <dbReference type="SAM" id="MobiDB-lite"/>
    </source>
</evidence>
<dbReference type="SUPFAM" id="SSF103088">
    <property type="entry name" value="OmpA-like"/>
    <property type="match status" value="1"/>
</dbReference>
<evidence type="ECO:0000256" key="4">
    <source>
        <dbReference type="PROSITE-ProRule" id="PRU00473"/>
    </source>
</evidence>
<evidence type="ECO:0000313" key="8">
    <source>
        <dbReference type="EMBL" id="ADQ81090.1"/>
    </source>
</evidence>
<dbReference type="AlphaFoldDB" id="E4T0M6"/>
<reference evidence="8 9" key="2">
    <citation type="journal article" date="2011" name="Stand. Genomic Sci.">
        <title>Complete genome sequence of Paludibacter propionicigenes type strain (WB4).</title>
        <authorList>
            <person name="Gronow S."/>
            <person name="Munk C."/>
            <person name="Lapidus A."/>
            <person name="Nolan M."/>
            <person name="Lucas S."/>
            <person name="Hammon N."/>
            <person name="Deshpande S."/>
            <person name="Cheng J.F."/>
            <person name="Tapia R."/>
            <person name="Han C."/>
            <person name="Goodwin L."/>
            <person name="Pitluck S."/>
            <person name="Liolios K."/>
            <person name="Ivanova N."/>
            <person name="Mavromatis K."/>
            <person name="Mikhailova N."/>
            <person name="Pati A."/>
            <person name="Chen A."/>
            <person name="Palaniappan K."/>
            <person name="Land M."/>
            <person name="Hauser L."/>
            <person name="Chang Y.J."/>
            <person name="Jeffries C.D."/>
            <person name="Brambilla E."/>
            <person name="Rohde M."/>
            <person name="Goker M."/>
            <person name="Detter J.C."/>
            <person name="Woyke T."/>
            <person name="Bristow J."/>
            <person name="Eisen J.A."/>
            <person name="Markowitz V."/>
            <person name="Hugenholtz P."/>
            <person name="Kyrpides N.C."/>
            <person name="Klenk H.P."/>
        </authorList>
    </citation>
    <scope>NUCLEOTIDE SEQUENCE [LARGE SCALE GENOMIC DNA]</scope>
    <source>
        <strain evidence="9">DSM 17365 / JCM 13257 / WB4</strain>
    </source>
</reference>
<dbReference type="KEGG" id="ppn:Palpr_2961"/>
<evidence type="ECO:0000256" key="3">
    <source>
        <dbReference type="ARBA" id="ARBA00023237"/>
    </source>
</evidence>
<keyword evidence="3" id="KW-0998">Cell outer membrane</keyword>
<dbReference type="Pfam" id="PF00691">
    <property type="entry name" value="OmpA"/>
    <property type="match status" value="1"/>
</dbReference>
<feature type="chain" id="PRO_5003189271" evidence="6">
    <location>
        <begin position="20"/>
        <end position="598"/>
    </location>
</feature>
<dbReference type="OrthoDB" id="1008224at2"/>
<dbReference type="STRING" id="694427.Palpr_2961"/>
<gene>
    <name evidence="8" type="ordered locus">Palpr_2961</name>
</gene>
<dbReference type="InterPro" id="IPR006664">
    <property type="entry name" value="OMP_bac"/>
</dbReference>
<dbReference type="PRINTS" id="PR01021">
    <property type="entry name" value="OMPADOMAIN"/>
</dbReference>